<feature type="transmembrane region" description="Helical" evidence="1">
    <location>
        <begin position="20"/>
        <end position="37"/>
    </location>
</feature>
<gene>
    <name evidence="2" type="ORF">Lac1_17910</name>
</gene>
<feature type="transmembrane region" description="Helical" evidence="1">
    <location>
        <begin position="49"/>
        <end position="66"/>
    </location>
</feature>
<name>A0ABN6YWB2_9FIRM</name>
<accession>A0ABN6YWB2</accession>
<keyword evidence="1" id="KW-0812">Transmembrane</keyword>
<keyword evidence="1" id="KW-1133">Transmembrane helix</keyword>
<evidence type="ECO:0000313" key="2">
    <source>
        <dbReference type="EMBL" id="BDZ77608.1"/>
    </source>
</evidence>
<proteinExistence type="predicted"/>
<organism evidence="2 3">
    <name type="scientific">Claveliimonas bilis</name>
    <dbReference type="NCBI Taxonomy" id="3028070"/>
    <lineage>
        <taxon>Bacteria</taxon>
        <taxon>Bacillati</taxon>
        <taxon>Bacillota</taxon>
        <taxon>Clostridia</taxon>
        <taxon>Lachnospirales</taxon>
        <taxon>Lachnospiraceae</taxon>
        <taxon>Claveliimonas</taxon>
    </lineage>
</organism>
<dbReference type="EMBL" id="AP027742">
    <property type="protein sequence ID" value="BDZ77608.1"/>
    <property type="molecule type" value="Genomic_DNA"/>
</dbReference>
<evidence type="ECO:0000256" key="1">
    <source>
        <dbReference type="SAM" id="Phobius"/>
    </source>
</evidence>
<protein>
    <submittedName>
        <fullName evidence="2">Uncharacterized protein</fullName>
    </submittedName>
</protein>
<sequence>MLFSVITKLACLLPWKNWLPYRLLLSFLEITAGIPMISELTVLPWRIRWPLLLGLTSFGGLCAAAQTSCMIQGTGLKISTYLTEKLVTMSVTSLLCLGIFGILF</sequence>
<evidence type="ECO:0000313" key="3">
    <source>
        <dbReference type="Proteomes" id="UP001305815"/>
    </source>
</evidence>
<reference evidence="3" key="1">
    <citation type="journal article" date="2023" name="Int. J. Syst. Evol. Microbiol.">
        <title>Claveliimonas bilis gen. nov., sp. nov., deoxycholic acid-producing bacteria isolated from human faeces, and reclassification of Sellimonas monacensis Zenner et al. 2021 as Claveliimonas monacensis comb. nov.</title>
        <authorList>
            <person name="Hisatomi A."/>
            <person name="Kastawa N.W.E.P.G."/>
            <person name="Song I."/>
            <person name="Ohkuma M."/>
            <person name="Fukiya S."/>
            <person name="Sakamoto M."/>
        </authorList>
    </citation>
    <scope>NUCLEOTIDE SEQUENCE [LARGE SCALE GENOMIC DNA]</scope>
    <source>
        <strain evidence="3">12BBH14</strain>
    </source>
</reference>
<dbReference type="Proteomes" id="UP001305815">
    <property type="component" value="Chromosome"/>
</dbReference>
<keyword evidence="3" id="KW-1185">Reference proteome</keyword>
<keyword evidence="1" id="KW-0472">Membrane</keyword>
<feature type="transmembrane region" description="Helical" evidence="1">
    <location>
        <begin position="86"/>
        <end position="103"/>
    </location>
</feature>